<dbReference type="Pfam" id="PF01408">
    <property type="entry name" value="GFO_IDH_MocA"/>
    <property type="match status" value="1"/>
</dbReference>
<dbReference type="InterPro" id="IPR050984">
    <property type="entry name" value="Gfo/Idh/MocA_domain"/>
</dbReference>
<dbReference type="EC" id="1.1.1.179" evidence="4"/>
<dbReference type="GO" id="GO:0047115">
    <property type="term" value="F:trans-1,2-dihydrobenzene-1,2-diol dehydrogenase activity"/>
    <property type="evidence" value="ECO:0007669"/>
    <property type="project" value="UniProtKB-EC"/>
</dbReference>
<proteinExistence type="inferred from homology"/>
<evidence type="ECO:0000313" key="14">
    <source>
        <dbReference type="Proteomes" id="UP001321473"/>
    </source>
</evidence>
<name>A0AAQ4F0E4_AMBAM</name>
<sequence>MAGPTRWGIVGAGRISHDFVVCLRNMSPDTHKVVAVAGKNYNNAKRFSDLHAIGKSYSTYEELASDPNVDVAYVGVLHPDHYATARMLLEGGKHVLCEKPLTSCRKDAEALCGMAREKGLFLMEALWTRFVPAYRRMLEELEQGAIGDPRYVHVTVGYPMHGLQRVFCKDLGGSVVLTMGTYCAHLALQVLGPEPPVRITASGDFTSEGVDTVVAGTMEFSGGRLATFAMSSVFHMPSKAEIVGTKGIITLDPPSASPPGLETPSGRVDLPFPPVFMPLNYEFSSGLRYEAEEVRSCLIRGLKESPLMPHKDSVLIASMLDEILLQLRRGL</sequence>
<evidence type="ECO:0000256" key="4">
    <source>
        <dbReference type="ARBA" id="ARBA00038984"/>
    </source>
</evidence>
<feature type="domain" description="Gfo/Idh/MocA-like oxidoreductase N-terminal" evidence="11">
    <location>
        <begin position="6"/>
        <end position="123"/>
    </location>
</feature>
<comment type="catalytic activity">
    <reaction evidence="10">
        <text>D-xylose + NADP(+) = D-xylono-1,5-lactone + NADPH + H(+)</text>
        <dbReference type="Rhea" id="RHEA:22000"/>
        <dbReference type="ChEBI" id="CHEBI:15378"/>
        <dbReference type="ChEBI" id="CHEBI:15867"/>
        <dbReference type="ChEBI" id="CHEBI:53455"/>
        <dbReference type="ChEBI" id="CHEBI:57783"/>
        <dbReference type="ChEBI" id="CHEBI:58349"/>
        <dbReference type="EC" id="1.1.1.179"/>
    </reaction>
</comment>
<evidence type="ECO:0000256" key="10">
    <source>
        <dbReference type="ARBA" id="ARBA00049233"/>
    </source>
</evidence>
<dbReference type="EMBL" id="JARKHS020008658">
    <property type="protein sequence ID" value="KAK8780567.1"/>
    <property type="molecule type" value="Genomic_DNA"/>
</dbReference>
<accession>A0AAQ4F0E4</accession>
<evidence type="ECO:0000313" key="13">
    <source>
        <dbReference type="EMBL" id="KAK8780567.1"/>
    </source>
</evidence>
<evidence type="ECO:0000256" key="6">
    <source>
        <dbReference type="ARBA" id="ARBA00042926"/>
    </source>
</evidence>
<keyword evidence="2" id="KW-0560">Oxidoreductase</keyword>
<dbReference type="SUPFAM" id="SSF55347">
    <property type="entry name" value="Glyceraldehyde-3-phosphate dehydrogenase-like, C-terminal domain"/>
    <property type="match status" value="1"/>
</dbReference>
<organism evidence="13 14">
    <name type="scientific">Amblyomma americanum</name>
    <name type="common">Lone star tick</name>
    <dbReference type="NCBI Taxonomy" id="6943"/>
    <lineage>
        <taxon>Eukaryota</taxon>
        <taxon>Metazoa</taxon>
        <taxon>Ecdysozoa</taxon>
        <taxon>Arthropoda</taxon>
        <taxon>Chelicerata</taxon>
        <taxon>Arachnida</taxon>
        <taxon>Acari</taxon>
        <taxon>Parasitiformes</taxon>
        <taxon>Ixodida</taxon>
        <taxon>Ixodoidea</taxon>
        <taxon>Ixodidae</taxon>
        <taxon>Amblyomminae</taxon>
        <taxon>Amblyomma</taxon>
    </lineage>
</organism>
<dbReference type="InterPro" id="IPR055170">
    <property type="entry name" value="GFO_IDH_MocA-like_dom"/>
</dbReference>
<evidence type="ECO:0000259" key="11">
    <source>
        <dbReference type="Pfam" id="PF01408"/>
    </source>
</evidence>
<keyword evidence="14" id="KW-1185">Reference proteome</keyword>
<comment type="caution">
    <text evidence="13">The sequence shown here is derived from an EMBL/GenBank/DDBJ whole genome shotgun (WGS) entry which is preliminary data.</text>
</comment>
<evidence type="ECO:0000256" key="2">
    <source>
        <dbReference type="ARBA" id="ARBA00023002"/>
    </source>
</evidence>
<comment type="similarity">
    <text evidence="1">Belongs to the Gfo/Idh/MocA family.</text>
</comment>
<dbReference type="PANTHER" id="PTHR22604:SF105">
    <property type="entry name" value="TRANS-1,2-DIHYDROBENZENE-1,2-DIOL DEHYDROGENASE"/>
    <property type="match status" value="1"/>
</dbReference>
<evidence type="ECO:0000256" key="5">
    <source>
        <dbReference type="ARBA" id="ARBA00040603"/>
    </source>
</evidence>
<dbReference type="GO" id="GO:0000166">
    <property type="term" value="F:nucleotide binding"/>
    <property type="evidence" value="ECO:0007669"/>
    <property type="project" value="InterPro"/>
</dbReference>
<evidence type="ECO:0000259" key="12">
    <source>
        <dbReference type="Pfam" id="PF22725"/>
    </source>
</evidence>
<gene>
    <name evidence="13" type="ORF">V5799_018089</name>
</gene>
<dbReference type="InterPro" id="IPR000683">
    <property type="entry name" value="Gfo/Idh/MocA-like_OxRdtase_N"/>
</dbReference>
<protein>
    <recommendedName>
        <fullName evidence="5">Trans-1,2-dihydrobenzene-1,2-diol dehydrogenase</fullName>
        <ecNumber evidence="4">1.1.1.179</ecNumber>
        <ecNumber evidence="3">1.3.1.20</ecNumber>
    </recommendedName>
    <alternativeName>
        <fullName evidence="8">D-xylose 1-dehydrogenase</fullName>
    </alternativeName>
    <alternativeName>
        <fullName evidence="7">D-xylose-NADP dehydrogenase</fullName>
    </alternativeName>
    <alternativeName>
        <fullName evidence="6">Dimeric dihydrodiol dehydrogenase</fullName>
    </alternativeName>
</protein>
<comment type="catalytic activity">
    <reaction evidence="9">
        <text>(1R,2R)-1,2-dihydrobenzene-1,2-diol + NADP(+) = catechol + NADPH + H(+)</text>
        <dbReference type="Rhea" id="RHEA:16729"/>
        <dbReference type="ChEBI" id="CHEBI:10702"/>
        <dbReference type="ChEBI" id="CHEBI:15378"/>
        <dbReference type="ChEBI" id="CHEBI:18135"/>
        <dbReference type="ChEBI" id="CHEBI:57783"/>
        <dbReference type="ChEBI" id="CHEBI:58349"/>
        <dbReference type="EC" id="1.3.1.20"/>
    </reaction>
</comment>
<dbReference type="GO" id="GO:0047837">
    <property type="term" value="F:D-xylose 1-dehydrogenase (NADP+) activity"/>
    <property type="evidence" value="ECO:0007669"/>
    <property type="project" value="UniProtKB-EC"/>
</dbReference>
<reference evidence="13 14" key="1">
    <citation type="journal article" date="2023" name="Arcadia Sci">
        <title>De novo assembly of a long-read Amblyomma americanum tick genome.</title>
        <authorList>
            <person name="Chou S."/>
            <person name="Poskanzer K.E."/>
            <person name="Rollins M."/>
            <person name="Thuy-Boun P.S."/>
        </authorList>
    </citation>
    <scope>NUCLEOTIDE SEQUENCE [LARGE SCALE GENOMIC DNA]</scope>
    <source>
        <strain evidence="13">F_SG_1</strain>
        <tissue evidence="13">Salivary glands</tissue>
    </source>
</reference>
<evidence type="ECO:0000256" key="8">
    <source>
        <dbReference type="ARBA" id="ARBA00043025"/>
    </source>
</evidence>
<evidence type="ECO:0000256" key="9">
    <source>
        <dbReference type="ARBA" id="ARBA00047423"/>
    </source>
</evidence>
<feature type="domain" description="GFO/IDH/MocA-like oxidoreductase" evidence="12">
    <location>
        <begin position="134"/>
        <end position="249"/>
    </location>
</feature>
<dbReference type="Pfam" id="PF22725">
    <property type="entry name" value="GFO_IDH_MocA_C3"/>
    <property type="match status" value="1"/>
</dbReference>
<evidence type="ECO:0000256" key="3">
    <source>
        <dbReference type="ARBA" id="ARBA00038853"/>
    </source>
</evidence>
<dbReference type="AlphaFoldDB" id="A0AAQ4F0E4"/>
<evidence type="ECO:0000256" key="1">
    <source>
        <dbReference type="ARBA" id="ARBA00010928"/>
    </source>
</evidence>
<dbReference type="SUPFAM" id="SSF51735">
    <property type="entry name" value="NAD(P)-binding Rossmann-fold domains"/>
    <property type="match status" value="1"/>
</dbReference>
<dbReference type="Gene3D" id="3.40.50.720">
    <property type="entry name" value="NAD(P)-binding Rossmann-like Domain"/>
    <property type="match status" value="1"/>
</dbReference>
<dbReference type="Gene3D" id="3.30.360.10">
    <property type="entry name" value="Dihydrodipicolinate Reductase, domain 2"/>
    <property type="match status" value="1"/>
</dbReference>
<dbReference type="EC" id="1.3.1.20" evidence="3"/>
<dbReference type="InterPro" id="IPR036291">
    <property type="entry name" value="NAD(P)-bd_dom_sf"/>
</dbReference>
<dbReference type="PANTHER" id="PTHR22604">
    <property type="entry name" value="OXIDOREDUCTASES"/>
    <property type="match status" value="1"/>
</dbReference>
<dbReference type="Proteomes" id="UP001321473">
    <property type="component" value="Unassembled WGS sequence"/>
</dbReference>
<evidence type="ECO:0000256" key="7">
    <source>
        <dbReference type="ARBA" id="ARBA00042988"/>
    </source>
</evidence>